<comment type="subcellular location">
    <subcellularLocation>
        <location evidence="1">Cytoplasm</location>
        <location evidence="1">Cytoskeleton</location>
    </subcellularLocation>
</comment>
<dbReference type="Proteomes" id="UP000821866">
    <property type="component" value="Chromosome 8"/>
</dbReference>
<dbReference type="GO" id="GO:0005739">
    <property type="term" value="C:mitochondrion"/>
    <property type="evidence" value="ECO:0007669"/>
    <property type="project" value="TreeGrafter"/>
</dbReference>
<comment type="caution">
    <text evidence="7">The sequence shown here is derived from an EMBL/GenBank/DDBJ whole genome shotgun (WGS) entry which is preliminary data.</text>
</comment>
<sequence>MMRGVERAKQEADRIHEAGDHEASYKMLLKYKDCDDPDLLWRLARVTFKRCENAPKAEREAGLAEGITYLDKAVECGGDKLGPVHKWYSILIGSKKDHTSTKERIQDGFLIKKHVEKAIELMPQDPLNYYVLGNWLIKSLPRSPPWLLVALTNTRTFRHGSTLGMQSPNNPFVFILQLVLGLLLHTGPGLEPPGKIGATSSINVTVIHAQGSGPVKLRDTMLYRSSSTCADSGRITCVHRLRSAPPLNPAVNNHVTRDGSIGHGSTHRMQSPNNHSSSSYSSFSGMFHAGPGLEPLEKNRCNQWRQCHRYPCTGFRADQVMGYRAVSLVIYLRGLWLHNLCALPALSITTQPSW</sequence>
<dbReference type="GO" id="GO:0005876">
    <property type="term" value="C:spindle microtubule"/>
    <property type="evidence" value="ECO:0007669"/>
    <property type="project" value="TreeGrafter"/>
</dbReference>
<keyword evidence="3" id="KW-0677">Repeat</keyword>
<dbReference type="AlphaFoldDB" id="A0A9J6D7P9"/>
<feature type="region of interest" description="Disordered" evidence="6">
    <location>
        <begin position="259"/>
        <end position="281"/>
    </location>
</feature>
<keyword evidence="8" id="KW-1185">Reference proteome</keyword>
<keyword evidence="5" id="KW-0206">Cytoskeleton</keyword>
<dbReference type="GO" id="GO:0097431">
    <property type="term" value="C:mitotic spindle pole"/>
    <property type="evidence" value="ECO:0007669"/>
    <property type="project" value="TreeGrafter"/>
</dbReference>
<proteinExistence type="predicted"/>
<evidence type="ECO:0000256" key="3">
    <source>
        <dbReference type="ARBA" id="ARBA00022737"/>
    </source>
</evidence>
<dbReference type="PANTHER" id="PTHR16056">
    <property type="entry name" value="REGULATOR OF MICROTUBULE DYNAMICS PROTEIN"/>
    <property type="match status" value="1"/>
</dbReference>
<dbReference type="InterPro" id="IPR049039">
    <property type="entry name" value="RMD1-3_a_helical_rpt"/>
</dbReference>
<gene>
    <name evidence="7" type="ORF">HPB51_000856</name>
</gene>
<reference evidence="7" key="1">
    <citation type="journal article" date="2020" name="Cell">
        <title>Large-Scale Comparative Analyses of Tick Genomes Elucidate Their Genetic Diversity and Vector Capacities.</title>
        <authorList>
            <consortium name="Tick Genome and Microbiome Consortium (TIGMIC)"/>
            <person name="Jia N."/>
            <person name="Wang J."/>
            <person name="Shi W."/>
            <person name="Du L."/>
            <person name="Sun Y."/>
            <person name="Zhan W."/>
            <person name="Jiang J.F."/>
            <person name="Wang Q."/>
            <person name="Zhang B."/>
            <person name="Ji P."/>
            <person name="Bell-Sakyi L."/>
            <person name="Cui X.M."/>
            <person name="Yuan T.T."/>
            <person name="Jiang B.G."/>
            <person name="Yang W.F."/>
            <person name="Lam T.T."/>
            <person name="Chang Q.C."/>
            <person name="Ding S.J."/>
            <person name="Wang X.J."/>
            <person name="Zhu J.G."/>
            <person name="Ruan X.D."/>
            <person name="Zhao L."/>
            <person name="Wei J.T."/>
            <person name="Ye R.Z."/>
            <person name="Que T.C."/>
            <person name="Du C.H."/>
            <person name="Zhou Y.H."/>
            <person name="Cheng J.X."/>
            <person name="Dai P.F."/>
            <person name="Guo W.B."/>
            <person name="Han X.H."/>
            <person name="Huang E.J."/>
            <person name="Li L.F."/>
            <person name="Wei W."/>
            <person name="Gao Y.C."/>
            <person name="Liu J.Z."/>
            <person name="Shao H.Z."/>
            <person name="Wang X."/>
            <person name="Wang C.C."/>
            <person name="Yang T.C."/>
            <person name="Huo Q.B."/>
            <person name="Li W."/>
            <person name="Chen H.Y."/>
            <person name="Chen S.E."/>
            <person name="Zhou L.G."/>
            <person name="Ni X.B."/>
            <person name="Tian J.H."/>
            <person name="Sheng Y."/>
            <person name="Liu T."/>
            <person name="Pan Y.S."/>
            <person name="Xia L.Y."/>
            <person name="Li J."/>
            <person name="Zhao F."/>
            <person name="Cao W.C."/>
        </authorList>
    </citation>
    <scope>NUCLEOTIDE SEQUENCE</scope>
    <source>
        <strain evidence="7">Rmic-2018</strain>
    </source>
</reference>
<organism evidence="7 8">
    <name type="scientific">Rhipicephalus microplus</name>
    <name type="common">Cattle tick</name>
    <name type="synonym">Boophilus microplus</name>
    <dbReference type="NCBI Taxonomy" id="6941"/>
    <lineage>
        <taxon>Eukaryota</taxon>
        <taxon>Metazoa</taxon>
        <taxon>Ecdysozoa</taxon>
        <taxon>Arthropoda</taxon>
        <taxon>Chelicerata</taxon>
        <taxon>Arachnida</taxon>
        <taxon>Acari</taxon>
        <taxon>Parasitiformes</taxon>
        <taxon>Ixodida</taxon>
        <taxon>Ixodoidea</taxon>
        <taxon>Ixodidae</taxon>
        <taxon>Rhipicephalinae</taxon>
        <taxon>Rhipicephalus</taxon>
        <taxon>Boophilus</taxon>
    </lineage>
</organism>
<name>A0A9J6D7P9_RHIMP</name>
<protein>
    <recommendedName>
        <fullName evidence="9">Regulator of microtubule dynamics protein 1</fullName>
    </recommendedName>
</protein>
<dbReference type="PANTHER" id="PTHR16056:SF16">
    <property type="entry name" value="REGULATOR OF MICROTUBULE DYNAMICS PROTEIN 1"/>
    <property type="match status" value="1"/>
</dbReference>
<keyword evidence="2" id="KW-0963">Cytoplasm</keyword>
<evidence type="ECO:0000313" key="8">
    <source>
        <dbReference type="Proteomes" id="UP000821866"/>
    </source>
</evidence>
<evidence type="ECO:0008006" key="9">
    <source>
        <dbReference type="Google" id="ProtNLM"/>
    </source>
</evidence>
<dbReference type="EMBL" id="JABSTU010000010">
    <property type="protein sequence ID" value="KAH8018245.1"/>
    <property type="molecule type" value="Genomic_DNA"/>
</dbReference>
<dbReference type="Pfam" id="PF21033">
    <property type="entry name" value="RMD1-3"/>
    <property type="match status" value="1"/>
</dbReference>
<evidence type="ECO:0000256" key="1">
    <source>
        <dbReference type="ARBA" id="ARBA00004245"/>
    </source>
</evidence>
<evidence type="ECO:0000256" key="5">
    <source>
        <dbReference type="ARBA" id="ARBA00023212"/>
    </source>
</evidence>
<keyword evidence="4" id="KW-0802">TPR repeat</keyword>
<evidence type="ECO:0000256" key="6">
    <source>
        <dbReference type="SAM" id="MobiDB-lite"/>
    </source>
</evidence>
<evidence type="ECO:0000256" key="4">
    <source>
        <dbReference type="ARBA" id="ARBA00022803"/>
    </source>
</evidence>
<accession>A0A9J6D7P9</accession>
<reference evidence="7" key="2">
    <citation type="submission" date="2021-09" db="EMBL/GenBank/DDBJ databases">
        <authorList>
            <person name="Jia N."/>
            <person name="Wang J."/>
            <person name="Shi W."/>
            <person name="Du L."/>
            <person name="Sun Y."/>
            <person name="Zhan W."/>
            <person name="Jiang J."/>
            <person name="Wang Q."/>
            <person name="Zhang B."/>
            <person name="Ji P."/>
            <person name="Sakyi L.B."/>
            <person name="Cui X."/>
            <person name="Yuan T."/>
            <person name="Jiang B."/>
            <person name="Yang W."/>
            <person name="Lam T.T.-Y."/>
            <person name="Chang Q."/>
            <person name="Ding S."/>
            <person name="Wang X."/>
            <person name="Zhu J."/>
            <person name="Ruan X."/>
            <person name="Zhao L."/>
            <person name="Wei J."/>
            <person name="Que T."/>
            <person name="Du C."/>
            <person name="Cheng J."/>
            <person name="Dai P."/>
            <person name="Han X."/>
            <person name="Huang E."/>
            <person name="Gao Y."/>
            <person name="Liu J."/>
            <person name="Shao H."/>
            <person name="Ye R."/>
            <person name="Li L."/>
            <person name="Wei W."/>
            <person name="Wang X."/>
            <person name="Wang C."/>
            <person name="Huo Q."/>
            <person name="Li W."/>
            <person name="Guo W."/>
            <person name="Chen H."/>
            <person name="Chen S."/>
            <person name="Zhou L."/>
            <person name="Zhou L."/>
            <person name="Ni X."/>
            <person name="Tian J."/>
            <person name="Zhou Y."/>
            <person name="Sheng Y."/>
            <person name="Liu T."/>
            <person name="Pan Y."/>
            <person name="Xia L."/>
            <person name="Li J."/>
            <person name="Zhao F."/>
            <person name="Cao W."/>
        </authorList>
    </citation>
    <scope>NUCLEOTIDE SEQUENCE</scope>
    <source>
        <strain evidence="7">Rmic-2018</strain>
        <tissue evidence="7">Larvae</tissue>
    </source>
</reference>
<evidence type="ECO:0000256" key="2">
    <source>
        <dbReference type="ARBA" id="ARBA00022490"/>
    </source>
</evidence>
<dbReference type="GO" id="GO:0008017">
    <property type="term" value="F:microtubule binding"/>
    <property type="evidence" value="ECO:0007669"/>
    <property type="project" value="TreeGrafter"/>
</dbReference>
<evidence type="ECO:0000313" key="7">
    <source>
        <dbReference type="EMBL" id="KAH8018245.1"/>
    </source>
</evidence>
<dbReference type="VEuPathDB" id="VectorBase:LOC119177277"/>